<dbReference type="Pfam" id="PF11013">
    <property type="entry name" value="DUF2851"/>
    <property type="match status" value="1"/>
</dbReference>
<dbReference type="Proteomes" id="UP000243588">
    <property type="component" value="Unassembled WGS sequence"/>
</dbReference>
<dbReference type="AlphaFoldDB" id="A0A1G8BL00"/>
<organism evidence="1 2">
    <name type="scientific">Myroides phaeus</name>
    <dbReference type="NCBI Taxonomy" id="702745"/>
    <lineage>
        <taxon>Bacteria</taxon>
        <taxon>Pseudomonadati</taxon>
        <taxon>Bacteroidota</taxon>
        <taxon>Flavobacteriia</taxon>
        <taxon>Flavobacteriales</taxon>
        <taxon>Flavobacteriaceae</taxon>
        <taxon>Myroides</taxon>
    </lineage>
</organism>
<sequence length="426" mass="50303">MKEAFLHYVWANQLFNSNELRTANNENIIIYSTGIFTGLDGPDFFNAKLMIDEQVWAGNVEIHKCASEWYAHNHEKDNRYNNVILHVVWDYDMPVFREDGTEIPVLILENYVDGKLVEKSSQLLLSKKPLKCGEFICEVDAFTWMSWRDRLFVERLEYKAKPIELLLEETNYHWEQVFFCFLARSFGLNSNGEVFFDAIRQLPVTVVYKQANLLIQIEALLFGVVGLLHTDDEVEDEYVRQLKSEWQFLKHKHNLKERPSGELQFFQLRPQNFPTIRLAQLASWYYNYQTLITQILESNNIDELYSYFNVEVSDYWKNHYVLNKESKKQAKRMTRSFIDLLIVNVILPMQIVYKRSKNIENYDLSEVIDIGMNINSEKNSIVSLFAKYNIKVRSIVDSQALVHLKKKYCDKGRCLECVVGKRFLKQ</sequence>
<evidence type="ECO:0000313" key="1">
    <source>
        <dbReference type="EMBL" id="SDH33896.1"/>
    </source>
</evidence>
<accession>A0A1G8BL00</accession>
<proteinExistence type="predicted"/>
<gene>
    <name evidence="1" type="ORF">SAMN05421818_102121</name>
</gene>
<keyword evidence="2" id="KW-1185">Reference proteome</keyword>
<evidence type="ECO:0008006" key="3">
    <source>
        <dbReference type="Google" id="ProtNLM"/>
    </source>
</evidence>
<dbReference type="RefSeq" id="WP_090405167.1">
    <property type="nucleotide sequence ID" value="NZ_FNDQ01000002.1"/>
</dbReference>
<evidence type="ECO:0000313" key="2">
    <source>
        <dbReference type="Proteomes" id="UP000243588"/>
    </source>
</evidence>
<name>A0A1G8BL00_9FLAO</name>
<dbReference type="InterPro" id="IPR021272">
    <property type="entry name" value="DUF2851"/>
</dbReference>
<protein>
    <recommendedName>
        <fullName evidence="3">DUF2851 domain-containing protein</fullName>
    </recommendedName>
</protein>
<reference evidence="2" key="1">
    <citation type="submission" date="2016-10" db="EMBL/GenBank/DDBJ databases">
        <authorList>
            <person name="Varghese N."/>
            <person name="Submissions S."/>
        </authorList>
    </citation>
    <scope>NUCLEOTIDE SEQUENCE [LARGE SCALE GENOMIC DNA]</scope>
    <source>
        <strain evidence="2">DSM 23313</strain>
    </source>
</reference>
<dbReference type="EMBL" id="FNDQ01000002">
    <property type="protein sequence ID" value="SDH33896.1"/>
    <property type="molecule type" value="Genomic_DNA"/>
</dbReference>
<dbReference type="STRING" id="702745.SAMN05421818_102121"/>